<dbReference type="SUPFAM" id="SSF53686">
    <property type="entry name" value="Tryptophan synthase beta subunit-like PLP-dependent enzymes"/>
    <property type="match status" value="1"/>
</dbReference>
<accession>A0AAP0NTW5</accession>
<keyword evidence="3 5" id="KW-0663">Pyridoxal phosphate</keyword>
<dbReference type="NCBIfam" id="TIGR01275">
    <property type="entry name" value="ACC_deam_rel"/>
    <property type="match status" value="1"/>
</dbReference>
<evidence type="ECO:0000259" key="6">
    <source>
        <dbReference type="Pfam" id="PF00291"/>
    </source>
</evidence>
<organism evidence="7 8">
    <name type="scientific">Stephania cephalantha</name>
    <dbReference type="NCBI Taxonomy" id="152367"/>
    <lineage>
        <taxon>Eukaryota</taxon>
        <taxon>Viridiplantae</taxon>
        <taxon>Streptophyta</taxon>
        <taxon>Embryophyta</taxon>
        <taxon>Tracheophyta</taxon>
        <taxon>Spermatophyta</taxon>
        <taxon>Magnoliopsida</taxon>
        <taxon>Ranunculales</taxon>
        <taxon>Menispermaceae</taxon>
        <taxon>Menispermoideae</taxon>
        <taxon>Cissampelideae</taxon>
        <taxon>Stephania</taxon>
    </lineage>
</organism>
<dbReference type="FunFam" id="3.40.50.1100:FF:000042">
    <property type="entry name" value="Bifunctional D-cysteine desulfhydrase/1-aminocyclopropane-1-carboxylate deaminase mitochondrial"/>
    <property type="match status" value="1"/>
</dbReference>
<dbReference type="AlphaFoldDB" id="A0AAP0NTW5"/>
<dbReference type="PANTHER" id="PTHR43780:SF2">
    <property type="entry name" value="1-AMINOCYCLOPROPANE-1-CARBOXYLATE DEAMINASE-RELATED"/>
    <property type="match status" value="1"/>
</dbReference>
<feature type="domain" description="Tryptophan synthase beta chain-like PALP" evidence="6">
    <location>
        <begin position="15"/>
        <end position="287"/>
    </location>
</feature>
<dbReference type="InterPro" id="IPR005966">
    <property type="entry name" value="D-Cys_desShydrase"/>
</dbReference>
<dbReference type="InterPro" id="IPR036052">
    <property type="entry name" value="TrpB-like_PALP_sf"/>
</dbReference>
<feature type="active site" description="Nucleophile" evidence="4">
    <location>
        <position position="45"/>
    </location>
</feature>
<dbReference type="GO" id="GO:0019148">
    <property type="term" value="F:D-cysteine desulfhydrase activity"/>
    <property type="evidence" value="ECO:0007669"/>
    <property type="project" value="TreeGrafter"/>
</dbReference>
<dbReference type="PIRSF" id="PIRSF006278">
    <property type="entry name" value="ACCD_DCysDesulf"/>
    <property type="match status" value="1"/>
</dbReference>
<evidence type="ECO:0000313" key="8">
    <source>
        <dbReference type="Proteomes" id="UP001419268"/>
    </source>
</evidence>
<sequence length="324" mass="35317">MKMSQREDLCGVQLTGNKARKLEFIMADVVAQGCDCVITMGGIQSNHCRATAVAAKYLNLECYLILCAPELEIKDPGLVGNLMIEKLVGANIEMAAWEDFAKFGAWNLLNTMKQKLAKKGRKPYVIPIGASNTLGTWGYIEASREIEQQVKQGCFETAFDDIVAACGSVGTVVGLSLGSQLSTLKAKVHGFCVGEETNNCYKYAQQLLDGLGAGLSSRDLLHLQDAKGLGYATSTNKELAFIKEVAETTGVILDHVYSGKAAFGLWKDMKKNPSKWEGRKVLFVHTGGIFALYDKAKDMSSMVSRCRRLEIDGCLPAKDASHPW</sequence>
<comment type="caution">
    <text evidence="7">The sequence shown here is derived from an EMBL/GenBank/DDBJ whole genome shotgun (WGS) entry which is preliminary data.</text>
</comment>
<evidence type="ECO:0000256" key="5">
    <source>
        <dbReference type="PIRSR" id="PIRSR006278-2"/>
    </source>
</evidence>
<dbReference type="InterPro" id="IPR001926">
    <property type="entry name" value="TrpB-like_PALP"/>
</dbReference>
<evidence type="ECO:0000256" key="2">
    <source>
        <dbReference type="ARBA" id="ARBA00008639"/>
    </source>
</evidence>
<reference evidence="7 8" key="1">
    <citation type="submission" date="2024-01" db="EMBL/GenBank/DDBJ databases">
        <title>Genome assemblies of Stephania.</title>
        <authorList>
            <person name="Yang L."/>
        </authorList>
    </citation>
    <scope>NUCLEOTIDE SEQUENCE [LARGE SCALE GENOMIC DNA]</scope>
    <source>
        <strain evidence="7">JXDWG</strain>
        <tissue evidence="7">Leaf</tissue>
    </source>
</reference>
<evidence type="ECO:0000256" key="4">
    <source>
        <dbReference type="PIRSR" id="PIRSR006278-1"/>
    </source>
</evidence>
<feature type="modified residue" description="N6-(pyridoxal phosphate)lysine" evidence="5">
    <location>
        <position position="18"/>
    </location>
</feature>
<dbReference type="PANTHER" id="PTHR43780">
    <property type="entry name" value="1-AMINOCYCLOPROPANE-1-CARBOXYLATE DEAMINASE-RELATED"/>
    <property type="match status" value="1"/>
</dbReference>
<gene>
    <name evidence="7" type="ORF">Scep_016107</name>
</gene>
<protein>
    <recommendedName>
        <fullName evidence="6">Tryptophan synthase beta chain-like PALP domain-containing protein</fullName>
    </recommendedName>
</protein>
<comment type="similarity">
    <text evidence="2">Belongs to the ACC deaminase/D-cysteine desulfhydrase family.</text>
</comment>
<dbReference type="InterPro" id="IPR027278">
    <property type="entry name" value="ACCD_DCysDesulf"/>
</dbReference>
<dbReference type="EMBL" id="JBBNAG010000007">
    <property type="protein sequence ID" value="KAK9118014.1"/>
    <property type="molecule type" value="Genomic_DNA"/>
</dbReference>
<evidence type="ECO:0000313" key="7">
    <source>
        <dbReference type="EMBL" id="KAK9118014.1"/>
    </source>
</evidence>
<evidence type="ECO:0000256" key="3">
    <source>
        <dbReference type="ARBA" id="ARBA00022898"/>
    </source>
</evidence>
<dbReference type="Proteomes" id="UP001419268">
    <property type="component" value="Unassembled WGS sequence"/>
</dbReference>
<comment type="cofactor">
    <cofactor evidence="1">
        <name>pyridoxal 5'-phosphate</name>
        <dbReference type="ChEBI" id="CHEBI:597326"/>
    </cofactor>
</comment>
<name>A0AAP0NTW5_9MAGN</name>
<evidence type="ECO:0000256" key="1">
    <source>
        <dbReference type="ARBA" id="ARBA00001933"/>
    </source>
</evidence>
<dbReference type="Gene3D" id="3.40.50.1100">
    <property type="match status" value="2"/>
</dbReference>
<dbReference type="Pfam" id="PF00291">
    <property type="entry name" value="PALP"/>
    <property type="match status" value="1"/>
</dbReference>
<keyword evidence="8" id="KW-1185">Reference proteome</keyword>
<proteinExistence type="inferred from homology"/>